<reference evidence="3 4" key="1">
    <citation type="submission" date="2015-09" db="EMBL/GenBank/DDBJ databases">
        <authorList>
            <consortium name="Pathogen Informatics"/>
        </authorList>
    </citation>
    <scope>NUCLEOTIDE SEQUENCE [LARGE SCALE GENOMIC DNA]</scope>
    <source>
        <strain evidence="1 3">2789STDY5834880</strain>
        <strain evidence="2 4">2789STDY5834946</strain>
    </source>
</reference>
<dbReference type="InterPro" id="IPR017853">
    <property type="entry name" value="GH"/>
</dbReference>
<organism evidence="1 3">
    <name type="scientific">Bacteroides caccae</name>
    <dbReference type="NCBI Taxonomy" id="47678"/>
    <lineage>
        <taxon>Bacteria</taxon>
        <taxon>Pseudomonadati</taxon>
        <taxon>Bacteroidota</taxon>
        <taxon>Bacteroidia</taxon>
        <taxon>Bacteroidales</taxon>
        <taxon>Bacteroidaceae</taxon>
        <taxon>Bacteroides</taxon>
    </lineage>
</organism>
<evidence type="ECO:0000313" key="4">
    <source>
        <dbReference type="Proteomes" id="UP000095725"/>
    </source>
</evidence>
<evidence type="ECO:0000313" key="1">
    <source>
        <dbReference type="EMBL" id="CUP03080.1"/>
    </source>
</evidence>
<dbReference type="AlphaFoldDB" id="A0A174K136"/>
<dbReference type="RefSeq" id="WP_055170769.1">
    <property type="nucleotide sequence ID" value="NZ_CP081920.1"/>
</dbReference>
<dbReference type="Proteomes" id="UP000095725">
    <property type="component" value="Unassembled WGS sequence"/>
</dbReference>
<protein>
    <submittedName>
        <fullName evidence="1">Endo-beta-mannanase</fullName>
    </submittedName>
</protein>
<evidence type="ECO:0000313" key="3">
    <source>
        <dbReference type="Proteomes" id="UP000095657"/>
    </source>
</evidence>
<proteinExistence type="predicted"/>
<name>A0A174K136_9BACE</name>
<dbReference type="SUPFAM" id="SSF51445">
    <property type="entry name" value="(Trans)glycosidases"/>
    <property type="match status" value="1"/>
</dbReference>
<dbReference type="EMBL" id="CZBL01000002">
    <property type="protein sequence ID" value="CUP58449.1"/>
    <property type="molecule type" value="Genomic_DNA"/>
</dbReference>
<accession>A0A174K136</accession>
<dbReference type="STRING" id="47678.ERS852494_01387"/>
<dbReference type="Gene3D" id="3.20.20.80">
    <property type="entry name" value="Glycosidases"/>
    <property type="match status" value="1"/>
</dbReference>
<gene>
    <name evidence="1" type="ORF">ERS852494_01387</name>
    <name evidence="2" type="ORF">ERS852558_00518</name>
</gene>
<dbReference type="Proteomes" id="UP000095657">
    <property type="component" value="Unassembled WGS sequence"/>
</dbReference>
<sequence>MKRQFILTFICLLFTFTGMQGKVTTPIIYIDGNGVMRWSDTHEEASFFGVNYTLPFAHAYRALGYLGLDRKAAIDKDVYHLSRLGLNAYRIHLWDVELTDGQGNLLENEHIDLMDYLIAKLKERNIHIVITAQTNFGNGYPERNIQTGGFSYNYDKCDMHSNPEAIAAQETYLRDLVKHTNPYTGLAYKDDPSIVGFEINNEPCHSGTKEEVKAYINRMLKSMSKAGNRKPVFYNVSHNGYVAEAYYETTVQGTTYQWYPIGLVSGQTQQGNFLPYVDRYDIPFAGKVKEFNKKARMIYEFDPADIMYSYMYPAMVRTFRTAGFQWITQFAYDPIDLAFANTEYQTHFLNLAYTPNKAISMKIAAEAARSLKRGESYGSYPQDTIFGNSFRVSYAEDLSELNNGEKFYYSNQTNTPPKDASKLVSIAGCGSSPIVDYEGTGAYFIDCLESGVWRLEVMPDAVVVNDPFAKPSLKKEVVSIIYGTWDMALRIPDLGKAFTLTALDKKNDRKEETVTNGVICDLRPGVYLLKRNGCTPQQNWKADSRWNSIRIGEFVAPTPRTMDYKVTHTPASIAEAGKALTINAQVAGSVFPDSVIIYTDKVSFWNEHNPYIKMKRTSGYTYQAILPAADIKEDCFKYNIIVCRGDSTHTYPAGNSVTGSSSGIQGSPLDWNYTSDFYWTTRVVASGSAIQLLKVTDTDSRIEAYTLPEWNDLQRTLLDSSPTEKPLLRFCFTPKGKNPQHFLRAFVKDEIEGRKDKVKSCTTLCIRVNRNKPLPQGLSAGFVTSDGYTYKSLCPAPSAEGIVRIPLKELRLTDTALLPIAYPTFLKQYFHPETVIPFRPEKIEKLELSMPGTGKPTVEIELGDVWLE</sequence>
<evidence type="ECO:0000313" key="2">
    <source>
        <dbReference type="EMBL" id="CUP58449.1"/>
    </source>
</evidence>
<dbReference type="EMBL" id="CZAI01000002">
    <property type="protein sequence ID" value="CUP03080.1"/>
    <property type="molecule type" value="Genomic_DNA"/>
</dbReference>